<keyword evidence="2" id="KW-1185">Reference proteome</keyword>
<comment type="caution">
    <text evidence="1">The sequence shown here is derived from an EMBL/GenBank/DDBJ whole genome shotgun (WGS) entry which is preliminary data.</text>
</comment>
<sequence>MTTTTADPGSTAAILDWLAAPPSSDLADETIQIRRQLDSLATPGVAPTQFHRCIELFYSRALRAGSELKPRLMEAGLPLDRNLHTTARQVVEAMCSIASGFLQVTGHVRSGAIRPQARLIETLASRGLRMLSEAWELAGLSGGMHVSELWPLSVSLISAAGDEAANPEAGGESAQFAFKRLVALGTLQLERFSQPEINWICEYLNRIASLLQLDLKAPSAPDHGWYWIAAVSEDGPQSASRRVPPSGQQLVFASPAALAKRVGEHLARLEAGQQPFELNLPRVAVGVQPLSLLQRLRNEWTLPVKREQPRRKTQYTVQACSGINAIWTIMRGSAPQAGDVQEWQVINESPGGFAIMHVAGVAAGLAAGTAVALRRDDEQPWNVCVVRWIRSENPSQIELGLQIVSTGATPVTVGFRGARERPSKMVKALVLPAMPALRHHPAILAPTGTYTSRRFALVSDLDRIYIAQGRLLSLDMQTANIELFQFEIDPYPI</sequence>
<dbReference type="AlphaFoldDB" id="A0A840BPP7"/>
<evidence type="ECO:0000313" key="2">
    <source>
        <dbReference type="Proteomes" id="UP000561045"/>
    </source>
</evidence>
<organism evidence="1 2">
    <name type="scientific">Niveibacterium umoris</name>
    <dbReference type="NCBI Taxonomy" id="1193620"/>
    <lineage>
        <taxon>Bacteria</taxon>
        <taxon>Pseudomonadati</taxon>
        <taxon>Pseudomonadota</taxon>
        <taxon>Betaproteobacteria</taxon>
        <taxon>Rhodocyclales</taxon>
        <taxon>Rhodocyclaceae</taxon>
        <taxon>Niveibacterium</taxon>
    </lineage>
</organism>
<dbReference type="EMBL" id="JACIET010000001">
    <property type="protein sequence ID" value="MBB4012407.1"/>
    <property type="molecule type" value="Genomic_DNA"/>
</dbReference>
<reference evidence="1 2" key="1">
    <citation type="submission" date="2020-08" db="EMBL/GenBank/DDBJ databases">
        <title>Genomic Encyclopedia of Type Strains, Phase IV (KMG-IV): sequencing the most valuable type-strain genomes for metagenomic binning, comparative biology and taxonomic classification.</title>
        <authorList>
            <person name="Goeker M."/>
        </authorList>
    </citation>
    <scope>NUCLEOTIDE SEQUENCE [LARGE SCALE GENOMIC DNA]</scope>
    <source>
        <strain evidence="1 2">DSM 106739</strain>
    </source>
</reference>
<evidence type="ECO:0008006" key="3">
    <source>
        <dbReference type="Google" id="ProtNLM"/>
    </source>
</evidence>
<proteinExistence type="predicted"/>
<dbReference type="Proteomes" id="UP000561045">
    <property type="component" value="Unassembled WGS sequence"/>
</dbReference>
<protein>
    <recommendedName>
        <fullName evidence="3">PilZ domain-containing protein</fullName>
    </recommendedName>
</protein>
<accession>A0A840BPP7</accession>
<dbReference type="RefSeq" id="WP_183634214.1">
    <property type="nucleotide sequence ID" value="NZ_BAABLE010000011.1"/>
</dbReference>
<gene>
    <name evidence="1" type="ORF">GGR36_001715</name>
</gene>
<name>A0A840BPP7_9RHOO</name>
<evidence type="ECO:0000313" key="1">
    <source>
        <dbReference type="EMBL" id="MBB4012407.1"/>
    </source>
</evidence>